<organism evidence="1 2">
    <name type="scientific">Lentinula lateritia</name>
    <dbReference type="NCBI Taxonomy" id="40482"/>
    <lineage>
        <taxon>Eukaryota</taxon>
        <taxon>Fungi</taxon>
        <taxon>Dikarya</taxon>
        <taxon>Basidiomycota</taxon>
        <taxon>Agaricomycotina</taxon>
        <taxon>Agaricomycetes</taxon>
        <taxon>Agaricomycetidae</taxon>
        <taxon>Agaricales</taxon>
        <taxon>Marasmiineae</taxon>
        <taxon>Omphalotaceae</taxon>
        <taxon>Lentinula</taxon>
    </lineage>
</organism>
<proteinExistence type="predicted"/>
<dbReference type="Proteomes" id="UP001150217">
    <property type="component" value="Unassembled WGS sequence"/>
</dbReference>
<keyword evidence="2" id="KW-1185">Reference proteome</keyword>
<dbReference type="EMBL" id="JANVFT010000040">
    <property type="protein sequence ID" value="KAJ4491848.1"/>
    <property type="molecule type" value="Genomic_DNA"/>
</dbReference>
<gene>
    <name evidence="1" type="ORF">C8R41DRAFT_920214</name>
</gene>
<accession>A0ABQ8VIE7</accession>
<protein>
    <submittedName>
        <fullName evidence="1">Uncharacterized protein</fullName>
    </submittedName>
</protein>
<reference evidence="1" key="1">
    <citation type="submission" date="2022-08" db="EMBL/GenBank/DDBJ databases">
        <title>A Global Phylogenomic Analysis of the Shiitake Genus Lentinula.</title>
        <authorList>
            <consortium name="DOE Joint Genome Institute"/>
            <person name="Sierra-Patev S."/>
            <person name="Min B."/>
            <person name="Naranjo-Ortiz M."/>
            <person name="Looney B."/>
            <person name="Konkel Z."/>
            <person name="Slot J.C."/>
            <person name="Sakamoto Y."/>
            <person name="Steenwyk J.L."/>
            <person name="Rokas A."/>
            <person name="Carro J."/>
            <person name="Camarero S."/>
            <person name="Ferreira P."/>
            <person name="Molpeceres G."/>
            <person name="Ruiz-Duenas F.J."/>
            <person name="Serrano A."/>
            <person name="Henrissat B."/>
            <person name="Drula E."/>
            <person name="Hughes K.W."/>
            <person name="Mata J.L."/>
            <person name="Ishikawa N.K."/>
            <person name="Vargas-Isla R."/>
            <person name="Ushijima S."/>
            <person name="Smith C.A."/>
            <person name="Ahrendt S."/>
            <person name="Andreopoulos W."/>
            <person name="He G."/>
            <person name="Labutti K."/>
            <person name="Lipzen A."/>
            <person name="Ng V."/>
            <person name="Riley R."/>
            <person name="Sandor L."/>
            <person name="Barry K."/>
            <person name="Martinez A.T."/>
            <person name="Xiao Y."/>
            <person name="Gibbons J.G."/>
            <person name="Terashima K."/>
            <person name="Grigoriev I.V."/>
            <person name="Hibbett D.S."/>
        </authorList>
    </citation>
    <scope>NUCLEOTIDE SEQUENCE</scope>
    <source>
        <strain evidence="1">RHP3577 ss4</strain>
    </source>
</reference>
<evidence type="ECO:0000313" key="1">
    <source>
        <dbReference type="EMBL" id="KAJ4491848.1"/>
    </source>
</evidence>
<comment type="caution">
    <text evidence="1">The sequence shown here is derived from an EMBL/GenBank/DDBJ whole genome shotgun (WGS) entry which is preliminary data.</text>
</comment>
<sequence length="206" mass="22700">MIPDGGSDKTPPNLVSSHRKFRTTVPPKILLLGIIRGPSLPQEEITWIVQIRLEKCDQGTLSVVARGHKVSTGHPCVQYFLSPSLRPASSQRWFVDLPVCFSLDSVFLPVRKYLLLDRFSGVLLNKPIAYSTSHPSSPLPALRLFAMWYRILPSTFSPSQLSSICLLFSTVLLSVSAIAIPSGSVSASQQHQKQNGESTTSSKYYS</sequence>
<evidence type="ECO:0000313" key="2">
    <source>
        <dbReference type="Proteomes" id="UP001150217"/>
    </source>
</evidence>
<name>A0ABQ8VIE7_9AGAR</name>